<evidence type="ECO:0000256" key="8">
    <source>
        <dbReference type="ARBA" id="ARBA00022898"/>
    </source>
</evidence>
<dbReference type="EC" id="4.2.3.1" evidence="4 10"/>
<dbReference type="RefSeq" id="WP_053941076.1">
    <property type="nucleotide sequence ID" value="NZ_CDMH01000029.1"/>
</dbReference>
<dbReference type="InterPro" id="IPR037158">
    <property type="entry name" value="Thr_synth_N_sf"/>
</dbReference>
<dbReference type="UniPathway" id="UPA00050">
    <property type="reaction ID" value="UER00065"/>
</dbReference>
<dbReference type="SUPFAM" id="SSF53686">
    <property type="entry name" value="Tryptophan synthase beta subunit-like PLP-dependent enzymes"/>
    <property type="match status" value="1"/>
</dbReference>
<evidence type="ECO:0000313" key="14">
    <source>
        <dbReference type="EMBL" id="CRF42435.1"/>
    </source>
</evidence>
<evidence type="ECO:0000256" key="7">
    <source>
        <dbReference type="ARBA" id="ARBA00022697"/>
    </source>
</evidence>
<dbReference type="EMBL" id="CDMH01000029">
    <property type="protein sequence ID" value="CRF42435.1"/>
    <property type="molecule type" value="Genomic_DNA"/>
</dbReference>
<dbReference type="Proteomes" id="UP000045175">
    <property type="component" value="Unassembled WGS sequence"/>
</dbReference>
<comment type="cofactor">
    <cofactor evidence="1 11">
        <name>pyridoxal 5'-phosphate</name>
        <dbReference type="ChEBI" id="CHEBI:597326"/>
    </cofactor>
</comment>
<accession>A0A0K2XAJ3</accession>
<dbReference type="PANTHER" id="PTHR43515">
    <property type="entry name" value="THREONINE SYNTHASE-LIKE 1"/>
    <property type="match status" value="1"/>
</dbReference>
<evidence type="ECO:0000256" key="10">
    <source>
        <dbReference type="NCBIfam" id="TIGR00260"/>
    </source>
</evidence>
<dbReference type="EMBL" id="CDMN01000014">
    <property type="protein sequence ID" value="CRF43851.1"/>
    <property type="molecule type" value="Genomic_DNA"/>
</dbReference>
<evidence type="ECO:0000256" key="1">
    <source>
        <dbReference type="ARBA" id="ARBA00001933"/>
    </source>
</evidence>
<name>A0A0K2XAJ3_9HELI</name>
<sequence>MFLADTRGGQDKPLIQALLKPASPTHGLYTLKQIPKLDFKKWINATYQELATHICTALGLKGAMLQSALKRYNVFNSIAPLRILNPNLALQELYHGPTLAFKDMALQPLGALLASLAKDSQEQFLILVATSGDTGPATLASLAGLENIKVVCLYPSKGTSLVQALQMQTMDAPNLKVYGIEGDFDDAQSTLKNLLNDPEFNAQLRAQGCSIGVANSVNFGRVLFQIIYHVWGYLEWVRLQQSSCGEAIRIVVPSGNFGNALGAFFAKEMGLPVAKIAIVSNANDVLEEFFNTGVYDISHRRLQKTYAPAMDILKSSNVERLLYALFGHERTKECMQGLDTHKRYTLTEGELEKLQAHFEAVSCTDAECLDYIKQTYKDFNYLIDPHTATAFKALESLKSPLPSVIVSTASWAKFPQTTCLALENKPTMDDKEALEILAKRGIVPPDSVADLLKKPPIHTEVLKIPEISSHIKAWLS</sequence>
<organism evidence="13 16">
    <name type="scientific">Helicobacter ailurogastricus</name>
    <dbReference type="NCBI Taxonomy" id="1578720"/>
    <lineage>
        <taxon>Bacteria</taxon>
        <taxon>Pseudomonadati</taxon>
        <taxon>Campylobacterota</taxon>
        <taxon>Epsilonproteobacteria</taxon>
        <taxon>Campylobacterales</taxon>
        <taxon>Helicobacteraceae</taxon>
        <taxon>Helicobacter</taxon>
    </lineage>
</organism>
<protein>
    <recommendedName>
        <fullName evidence="5 10">Threonine synthase</fullName>
        <ecNumber evidence="4 10">4.2.3.1</ecNumber>
    </recommendedName>
</protein>
<dbReference type="PROSITE" id="PS00165">
    <property type="entry name" value="DEHYDRATASE_SER_THR"/>
    <property type="match status" value="1"/>
</dbReference>
<dbReference type="GO" id="GO:0009088">
    <property type="term" value="P:threonine biosynthetic process"/>
    <property type="evidence" value="ECO:0007669"/>
    <property type="project" value="UniProtKB-UniRule"/>
</dbReference>
<comment type="catalytic activity">
    <reaction evidence="9">
        <text>O-phospho-L-homoserine + H2O = L-threonine + phosphate</text>
        <dbReference type="Rhea" id="RHEA:10840"/>
        <dbReference type="ChEBI" id="CHEBI:15377"/>
        <dbReference type="ChEBI" id="CHEBI:43474"/>
        <dbReference type="ChEBI" id="CHEBI:57590"/>
        <dbReference type="ChEBI" id="CHEBI:57926"/>
        <dbReference type="EC" id="4.2.3.1"/>
    </reaction>
</comment>
<evidence type="ECO:0000313" key="13">
    <source>
        <dbReference type="EMBL" id="CRF41729.1"/>
    </source>
</evidence>
<dbReference type="InterPro" id="IPR004450">
    <property type="entry name" value="Thr_synthase-like"/>
</dbReference>
<keyword evidence="16" id="KW-1185">Reference proteome</keyword>
<evidence type="ECO:0000256" key="2">
    <source>
        <dbReference type="ARBA" id="ARBA00004979"/>
    </source>
</evidence>
<dbReference type="STRING" id="1578720.HAL011_15410"/>
<evidence type="ECO:0000313" key="16">
    <source>
        <dbReference type="Proteomes" id="UP000038622"/>
    </source>
</evidence>
<dbReference type="InterPro" id="IPR036052">
    <property type="entry name" value="TrpB-like_PALP_sf"/>
</dbReference>
<dbReference type="NCBIfam" id="TIGR00260">
    <property type="entry name" value="thrC"/>
    <property type="match status" value="1"/>
</dbReference>
<dbReference type="GO" id="GO:0004795">
    <property type="term" value="F:threonine synthase activity"/>
    <property type="evidence" value="ECO:0007669"/>
    <property type="project" value="UniProtKB-UniRule"/>
</dbReference>
<dbReference type="Gene3D" id="3.40.50.1100">
    <property type="match status" value="2"/>
</dbReference>
<dbReference type="GO" id="GO:0030170">
    <property type="term" value="F:pyridoxal phosphate binding"/>
    <property type="evidence" value="ECO:0007669"/>
    <property type="project" value="InterPro"/>
</dbReference>
<evidence type="ECO:0000256" key="4">
    <source>
        <dbReference type="ARBA" id="ARBA00013028"/>
    </source>
</evidence>
<keyword evidence="8 11" id="KW-0663">Pyridoxal phosphate</keyword>
<dbReference type="InterPro" id="IPR001926">
    <property type="entry name" value="TrpB-like_PALP"/>
</dbReference>
<keyword evidence="13" id="KW-0456">Lyase</keyword>
<evidence type="ECO:0000256" key="3">
    <source>
        <dbReference type="ARBA" id="ARBA00005517"/>
    </source>
</evidence>
<feature type="domain" description="Tryptophan synthase beta chain-like PALP" evidence="12">
    <location>
        <begin position="86"/>
        <end position="398"/>
    </location>
</feature>
<proteinExistence type="inferred from homology"/>
<evidence type="ECO:0000313" key="17">
    <source>
        <dbReference type="Proteomes" id="UP000041394"/>
    </source>
</evidence>
<reference evidence="13" key="1">
    <citation type="submission" date="2014-12" db="EMBL/GenBank/DDBJ databases">
        <title>Whole genome sequences of four Staphylococcus schleiferi canine isolates.</title>
        <authorList>
            <person name="Misic A.M."/>
            <person name="Cain C."/>
            <person name="Morris D.O."/>
            <person name="Rankin S."/>
            <person name="Beiting D."/>
        </authorList>
    </citation>
    <scope>NUCLEOTIDE SEQUENCE</scope>
    <source>
        <strain evidence="13">ASB11</strain>
        <strain evidence="14">ASB13</strain>
        <strain evidence="15">ASB9</strain>
    </source>
</reference>
<keyword evidence="7" id="KW-0791">Threonine biosynthesis</keyword>
<comment type="pathway">
    <text evidence="2">Amino-acid biosynthesis; L-threonine biosynthesis; L-threonine from L-aspartate: step 5/5.</text>
</comment>
<evidence type="ECO:0000256" key="5">
    <source>
        <dbReference type="ARBA" id="ARBA00018679"/>
    </source>
</evidence>
<dbReference type="PANTHER" id="PTHR43515:SF1">
    <property type="entry name" value="THREONINE SYNTHASE-LIKE 1"/>
    <property type="match status" value="1"/>
</dbReference>
<reference evidence="16" key="3">
    <citation type="submission" date="2014-12" db="EMBL/GenBank/DDBJ databases">
        <authorList>
            <person name="Smet A."/>
        </authorList>
    </citation>
    <scope>NUCLEOTIDE SEQUENCE [LARGE SCALE GENOMIC DNA]</scope>
</reference>
<evidence type="ECO:0000256" key="6">
    <source>
        <dbReference type="ARBA" id="ARBA00022605"/>
    </source>
</evidence>
<gene>
    <name evidence="13" type="ORF">HAL011_15410</name>
    <name evidence="14" type="ORF">HAL013_06160</name>
    <name evidence="15" type="ORF">HAL09_04060</name>
</gene>
<dbReference type="Gene3D" id="3.90.1380.10">
    <property type="entry name" value="Threonine synthase, N-terminal domain"/>
    <property type="match status" value="1"/>
</dbReference>
<evidence type="ECO:0000259" key="12">
    <source>
        <dbReference type="Pfam" id="PF00291"/>
    </source>
</evidence>
<dbReference type="OrthoDB" id="9763107at2"/>
<feature type="modified residue" description="N6-(pyridoxal phosphate)lysine" evidence="11">
    <location>
        <position position="102"/>
    </location>
</feature>
<evidence type="ECO:0000313" key="18">
    <source>
        <dbReference type="Proteomes" id="UP000045175"/>
    </source>
</evidence>
<dbReference type="Proteomes" id="UP000041394">
    <property type="component" value="Unassembled WGS sequence"/>
</dbReference>
<dbReference type="EMBL" id="CDML01000051">
    <property type="protein sequence ID" value="CRF41729.1"/>
    <property type="molecule type" value="Genomic_DNA"/>
</dbReference>
<dbReference type="InterPro" id="IPR000634">
    <property type="entry name" value="Ser/Thr_deHydtase_PyrdxlP-BS"/>
</dbReference>
<dbReference type="Pfam" id="PF00291">
    <property type="entry name" value="PALP"/>
    <property type="match status" value="1"/>
</dbReference>
<keyword evidence="6" id="KW-0028">Amino-acid biosynthesis</keyword>
<reference evidence="17 18" key="2">
    <citation type="submission" date="2014-12" db="EMBL/GenBank/DDBJ databases">
        <authorList>
            <person name="Jaenicke S."/>
        </authorList>
    </citation>
    <scope>NUCLEOTIDE SEQUENCE [LARGE SCALE GENOMIC DNA]</scope>
</reference>
<dbReference type="AlphaFoldDB" id="A0A0K2XAJ3"/>
<dbReference type="Proteomes" id="UP000038622">
    <property type="component" value="Unassembled WGS sequence"/>
</dbReference>
<evidence type="ECO:0000256" key="9">
    <source>
        <dbReference type="ARBA" id="ARBA00049144"/>
    </source>
</evidence>
<comment type="similarity">
    <text evidence="3">Belongs to the threonine synthase family.</text>
</comment>
<evidence type="ECO:0000313" key="15">
    <source>
        <dbReference type="EMBL" id="CRF43851.1"/>
    </source>
</evidence>
<dbReference type="GO" id="GO:0005737">
    <property type="term" value="C:cytoplasm"/>
    <property type="evidence" value="ECO:0007669"/>
    <property type="project" value="TreeGrafter"/>
</dbReference>
<evidence type="ECO:0000256" key="11">
    <source>
        <dbReference type="PIRSR" id="PIRSR604450-51"/>
    </source>
</evidence>